<protein>
    <recommendedName>
        <fullName evidence="4">SMI1/KNR4 family protein</fullName>
    </recommendedName>
</protein>
<reference evidence="2 3" key="1">
    <citation type="submission" date="2020-12" db="EMBL/GenBank/DDBJ databases">
        <title>Chryseobacterium endoalhailicus sp. nov., isolated from seed of leguminous plant.</title>
        <authorList>
            <person name="Zhang X."/>
        </authorList>
    </citation>
    <scope>NUCLEOTIDE SEQUENCE [LARGE SCALE GENOMIC DNA]</scope>
    <source>
        <strain evidence="2 3">L7</strain>
    </source>
</reference>
<proteinExistence type="predicted"/>
<accession>A0ABS1QLL2</accession>
<organism evidence="2 3">
    <name type="scientific">Chryseobacterium endalhagicum</name>
    <dbReference type="NCBI Taxonomy" id="2797638"/>
    <lineage>
        <taxon>Bacteria</taxon>
        <taxon>Pseudomonadati</taxon>
        <taxon>Bacteroidota</taxon>
        <taxon>Flavobacteriia</taxon>
        <taxon>Flavobacteriales</taxon>
        <taxon>Weeksellaceae</taxon>
        <taxon>Chryseobacterium group</taxon>
        <taxon>Chryseobacterium</taxon>
    </lineage>
</organism>
<dbReference type="RefSeq" id="WP_202094700.1">
    <property type="nucleotide sequence ID" value="NZ_JAELVM010000005.1"/>
</dbReference>
<feature type="coiled-coil region" evidence="1">
    <location>
        <begin position="168"/>
        <end position="195"/>
    </location>
</feature>
<keyword evidence="1" id="KW-0175">Coiled coil</keyword>
<sequence length="215" mass="25084">MKLTNVIEICPIKYSKEGYGLPDNSDIPDSEIWYKEWQKSVFSLNSNFNPIDKDSYLFDIEVIDDNNLEIILQGFQFDEFENIGSFDGGIALIENNKALVLPTCCGDIGNIKEWKKILENKTEEWDELWIGHPWIFYKKVNGKVQLSDYSDESLKDLINIQPVLEIDELELKIELEKAEKQLINFKNRISKILEKMEVKKFDKISEMLTGLYKTT</sequence>
<evidence type="ECO:0008006" key="4">
    <source>
        <dbReference type="Google" id="ProtNLM"/>
    </source>
</evidence>
<gene>
    <name evidence="2" type="ORF">JET18_21640</name>
</gene>
<keyword evidence="3" id="KW-1185">Reference proteome</keyword>
<dbReference type="EMBL" id="JAELVM010000005">
    <property type="protein sequence ID" value="MBL1223456.1"/>
    <property type="molecule type" value="Genomic_DNA"/>
</dbReference>
<evidence type="ECO:0000256" key="1">
    <source>
        <dbReference type="SAM" id="Coils"/>
    </source>
</evidence>
<evidence type="ECO:0000313" key="2">
    <source>
        <dbReference type="EMBL" id="MBL1223456.1"/>
    </source>
</evidence>
<dbReference type="Proteomes" id="UP000661696">
    <property type="component" value="Unassembled WGS sequence"/>
</dbReference>
<name>A0ABS1QLL2_9FLAO</name>
<evidence type="ECO:0000313" key="3">
    <source>
        <dbReference type="Proteomes" id="UP000661696"/>
    </source>
</evidence>
<comment type="caution">
    <text evidence="2">The sequence shown here is derived from an EMBL/GenBank/DDBJ whole genome shotgun (WGS) entry which is preliminary data.</text>
</comment>